<dbReference type="AlphaFoldDB" id="A0A2A6CIV6"/>
<reference evidence="2" key="1">
    <citation type="journal article" date="2008" name="Nat. Genet.">
        <title>The Pristionchus pacificus genome provides a unique perspective on nematode lifestyle and parasitism.</title>
        <authorList>
            <person name="Dieterich C."/>
            <person name="Clifton S.W."/>
            <person name="Schuster L.N."/>
            <person name="Chinwalla A."/>
            <person name="Delehaunty K."/>
            <person name="Dinkelacker I."/>
            <person name="Fulton L."/>
            <person name="Fulton R."/>
            <person name="Godfrey J."/>
            <person name="Minx P."/>
            <person name="Mitreva M."/>
            <person name="Roeseler W."/>
            <person name="Tian H."/>
            <person name="Witte H."/>
            <person name="Yang S.P."/>
            <person name="Wilson R.K."/>
            <person name="Sommer R.J."/>
        </authorList>
    </citation>
    <scope>NUCLEOTIDE SEQUENCE [LARGE SCALE GENOMIC DNA]</scope>
    <source>
        <strain evidence="2">PS312</strain>
    </source>
</reference>
<evidence type="ECO:0000313" key="2">
    <source>
        <dbReference type="Proteomes" id="UP000005239"/>
    </source>
</evidence>
<name>A0A2A6CIV6_PRIPA</name>
<protein>
    <submittedName>
        <fullName evidence="1">G protein-coupled receptor</fullName>
    </submittedName>
</protein>
<proteinExistence type="predicted"/>
<sequence length="345" mass="39218">VIMVNASTLRFGWKYDSGMGLDVVFVFTSTCEILFSVPVQGWVLVILFLKPNIMRSDIRKCNIADQFTMVLYDLLMCFLFQPYPIFPWPGIYCSGILCQLDFDHRVISVILVTTFIFIVPIFLYLMIRLHSQVTAGSCERYSVSERFQTLIMVSIIALFLLNIICFGLLAVDAENSEELKTVMKDRVFVVSIMLYITIAIIGMFLSALTAHSLHIIKNRASTAHLSHKTIQVQYRLTKVFFLQMVAVVFFFIIPLLTMIYLMTIDTSEWPGEVLAGTRAIIIISLSLKPLTHSLIFLGKNPVLRKQALNQVWCWLTYGGDSTKRNSNVASTKQNAVISLPNERKI</sequence>
<organism evidence="1 2">
    <name type="scientific">Pristionchus pacificus</name>
    <name type="common">Parasitic nematode worm</name>
    <dbReference type="NCBI Taxonomy" id="54126"/>
    <lineage>
        <taxon>Eukaryota</taxon>
        <taxon>Metazoa</taxon>
        <taxon>Ecdysozoa</taxon>
        <taxon>Nematoda</taxon>
        <taxon>Chromadorea</taxon>
        <taxon>Rhabditida</taxon>
        <taxon>Rhabditina</taxon>
        <taxon>Diplogasteromorpha</taxon>
        <taxon>Diplogasteroidea</taxon>
        <taxon>Neodiplogasteridae</taxon>
        <taxon>Pristionchus</taxon>
    </lineage>
</organism>
<dbReference type="InterPro" id="IPR019422">
    <property type="entry name" value="7TM_GPCR_serpentine_rcpt_Srh"/>
</dbReference>
<keyword evidence="2" id="KW-1185">Reference proteome</keyword>
<gene>
    <name evidence="1" type="primary">WBGene00098629</name>
</gene>
<dbReference type="Pfam" id="PF10318">
    <property type="entry name" value="7TM_GPCR_Srh"/>
    <property type="match status" value="1"/>
</dbReference>
<reference evidence="1" key="2">
    <citation type="submission" date="2022-06" db="UniProtKB">
        <authorList>
            <consortium name="EnsemblMetazoa"/>
        </authorList>
    </citation>
    <scope>IDENTIFICATION</scope>
    <source>
        <strain evidence="1">PS312</strain>
    </source>
</reference>
<evidence type="ECO:0000313" key="1">
    <source>
        <dbReference type="EnsemblMetazoa" id="PPA09075.1"/>
    </source>
</evidence>
<dbReference type="PANTHER" id="PTHR45830">
    <property type="entry name" value="SERPENTINE RECEPTOR, CLASS I"/>
    <property type="match status" value="1"/>
</dbReference>
<accession>A0A8R1Y9M5</accession>
<dbReference type="PANTHER" id="PTHR45830:SF15">
    <property type="entry name" value="SERPENTINE RECEPTOR, CLASS I"/>
    <property type="match status" value="1"/>
</dbReference>
<dbReference type="EnsemblMetazoa" id="PPA09075.1">
    <property type="protein sequence ID" value="PPA09075.1"/>
    <property type="gene ID" value="WBGene00098629"/>
</dbReference>
<accession>A0A2A6CIV6</accession>
<dbReference type="Proteomes" id="UP000005239">
    <property type="component" value="Unassembled WGS sequence"/>
</dbReference>